<dbReference type="EMBL" id="UFQT01000978">
    <property type="protein sequence ID" value="SSX28259.1"/>
    <property type="molecule type" value="Genomic_DNA"/>
</dbReference>
<proteinExistence type="inferred from homology"/>
<dbReference type="GO" id="GO:0005576">
    <property type="term" value="C:extracellular region"/>
    <property type="evidence" value="ECO:0007669"/>
    <property type="project" value="InterPro"/>
</dbReference>
<evidence type="ECO:0000256" key="5">
    <source>
        <dbReference type="SAM" id="SignalP"/>
    </source>
</evidence>
<feature type="compositionally biased region" description="Low complexity" evidence="4">
    <location>
        <begin position="384"/>
        <end position="394"/>
    </location>
</feature>
<evidence type="ECO:0000259" key="6">
    <source>
        <dbReference type="PROSITE" id="PS50940"/>
    </source>
</evidence>
<comment type="similarity">
    <text evidence="1">Belongs to the glycosyl hydrolase 18 family. Chitinase class II subfamily.</text>
</comment>
<evidence type="ECO:0000256" key="1">
    <source>
        <dbReference type="ARBA" id="ARBA00009121"/>
    </source>
</evidence>
<dbReference type="GO" id="GO:0005975">
    <property type="term" value="P:carbohydrate metabolic process"/>
    <property type="evidence" value="ECO:0007669"/>
    <property type="project" value="InterPro"/>
</dbReference>
<dbReference type="GO" id="GO:0008061">
    <property type="term" value="F:chitin binding"/>
    <property type="evidence" value="ECO:0007669"/>
    <property type="project" value="UniProtKB-KW"/>
</dbReference>
<evidence type="ECO:0000256" key="3">
    <source>
        <dbReference type="ARBA" id="ARBA00022729"/>
    </source>
</evidence>
<dbReference type="PROSITE" id="PS51910">
    <property type="entry name" value="GH18_2"/>
    <property type="match status" value="1"/>
</dbReference>
<dbReference type="SUPFAM" id="SSF51445">
    <property type="entry name" value="(Trans)glycosidases"/>
    <property type="match status" value="1"/>
</dbReference>
<feature type="signal peptide" evidence="5">
    <location>
        <begin position="1"/>
        <end position="20"/>
    </location>
</feature>
<dbReference type="PROSITE" id="PS50940">
    <property type="entry name" value="CHIT_BIND_II"/>
    <property type="match status" value="1"/>
</dbReference>
<evidence type="ECO:0000256" key="4">
    <source>
        <dbReference type="SAM" id="MobiDB-lite"/>
    </source>
</evidence>
<accession>A0A336MH37</accession>
<gene>
    <name evidence="9" type="primary">CSON015400</name>
</gene>
<dbReference type="GO" id="GO:0004568">
    <property type="term" value="F:chitinase activity"/>
    <property type="evidence" value="ECO:0007669"/>
    <property type="project" value="TreeGrafter"/>
</dbReference>
<keyword evidence="3 5" id="KW-0732">Signal</keyword>
<dbReference type="SMART" id="SM00636">
    <property type="entry name" value="Glyco_18"/>
    <property type="match status" value="1"/>
</dbReference>
<evidence type="ECO:0000259" key="7">
    <source>
        <dbReference type="PROSITE" id="PS51910"/>
    </source>
</evidence>
<keyword evidence="2" id="KW-0147">Chitin-binding</keyword>
<evidence type="ECO:0000256" key="2">
    <source>
        <dbReference type="ARBA" id="ARBA00022669"/>
    </source>
</evidence>
<protein>
    <submittedName>
        <fullName evidence="9">CSON015400 protein</fullName>
    </submittedName>
</protein>
<dbReference type="EMBL" id="UFQS01000978">
    <property type="protein sequence ID" value="SSX08141.1"/>
    <property type="molecule type" value="Genomic_DNA"/>
</dbReference>
<dbReference type="InterPro" id="IPR001223">
    <property type="entry name" value="Glyco_hydro18_cat"/>
</dbReference>
<evidence type="ECO:0000313" key="9">
    <source>
        <dbReference type="EMBL" id="SSX28259.1"/>
    </source>
</evidence>
<dbReference type="GO" id="GO:0006032">
    <property type="term" value="P:chitin catabolic process"/>
    <property type="evidence" value="ECO:0007669"/>
    <property type="project" value="TreeGrafter"/>
</dbReference>
<reference evidence="8" key="1">
    <citation type="submission" date="2018-04" db="EMBL/GenBank/DDBJ databases">
        <authorList>
            <person name="Go L.Y."/>
            <person name="Mitchell J.A."/>
        </authorList>
    </citation>
    <scope>NUCLEOTIDE SEQUENCE</scope>
    <source>
        <tissue evidence="8">Whole organism</tissue>
    </source>
</reference>
<feature type="domain" description="GH18" evidence="7">
    <location>
        <begin position="21"/>
        <end position="362"/>
    </location>
</feature>
<dbReference type="InterPro" id="IPR036508">
    <property type="entry name" value="Chitin-bd_dom_sf"/>
</dbReference>
<dbReference type="Gene3D" id="3.20.20.80">
    <property type="entry name" value="Glycosidases"/>
    <property type="match status" value="2"/>
</dbReference>
<feature type="chain" id="PRO_5036328668" evidence="5">
    <location>
        <begin position="21"/>
        <end position="458"/>
    </location>
</feature>
<dbReference type="AlphaFoldDB" id="A0A336MH37"/>
<name>A0A336MH37_CULSO</name>
<reference evidence="9" key="2">
    <citation type="submission" date="2018-07" db="EMBL/GenBank/DDBJ databases">
        <authorList>
            <person name="Quirk P.G."/>
            <person name="Krulwich T.A."/>
        </authorList>
    </citation>
    <scope>NUCLEOTIDE SEQUENCE</scope>
</reference>
<dbReference type="InterPro" id="IPR017853">
    <property type="entry name" value="GH"/>
</dbReference>
<dbReference type="InterPro" id="IPR002557">
    <property type="entry name" value="Chitin-bd_dom"/>
</dbReference>
<evidence type="ECO:0000313" key="8">
    <source>
        <dbReference type="EMBL" id="SSX08141.1"/>
    </source>
</evidence>
<dbReference type="PANTHER" id="PTHR11177">
    <property type="entry name" value="CHITINASE"/>
    <property type="match status" value="1"/>
</dbReference>
<dbReference type="PANTHER" id="PTHR11177:SF317">
    <property type="entry name" value="CHITINASE 12-RELATED"/>
    <property type="match status" value="1"/>
</dbReference>
<dbReference type="InterPro" id="IPR011583">
    <property type="entry name" value="Chitinase_II/V-like_cat"/>
</dbReference>
<feature type="region of interest" description="Disordered" evidence="4">
    <location>
        <begin position="373"/>
        <end position="402"/>
    </location>
</feature>
<dbReference type="Pfam" id="PF01607">
    <property type="entry name" value="CBM_14"/>
    <property type="match status" value="1"/>
</dbReference>
<dbReference type="Pfam" id="PF00704">
    <property type="entry name" value="Glyco_hydro_18"/>
    <property type="match status" value="1"/>
</dbReference>
<dbReference type="SUPFAM" id="SSF57625">
    <property type="entry name" value="Invertebrate chitin-binding proteins"/>
    <property type="match status" value="1"/>
</dbReference>
<feature type="domain" description="Chitin-binding type-2" evidence="6">
    <location>
        <begin position="406"/>
        <end position="454"/>
    </location>
</feature>
<dbReference type="SMART" id="SM00494">
    <property type="entry name" value="ChtBD2"/>
    <property type="match status" value="1"/>
</dbReference>
<sequence>MKFLIFALTILVSAFASIDGKEVVCYVDTSSAAGYQLVSSIKPNICTMIDLAFAAVDSNGQILASKVPNLSNFLKYKGTAVAPKMLLSIGGAADWQSLQNFAAISKSAALRDAFANSCLNTCKQYGLSGIDVDWEFPSSSDRANFVLLLKAVKAKLGPAGYLLTVAVGASNWWAVNSGGLDVAGVGAVVDYVKLMTYDFHANAEWDRSFGLYFNAPLDDEAGRDSIKNSLRIFSSVPSTKLILGLPLYGNAYVTSGSNSVGASYSTQWPSTGTTPSYNQICSLSSMTKVSGTYPQWTPYMYGNGLWISYEDTVSVKNKASLVNTNNLGGVMVWSLEKDDQTGACSSCPFPLMRAINNAVGRNVDCTFTISGSVTTSAPPPQEPTTTKTTTTTSSSGGGSGGGSGTIEICSSVGLFKYPADCSKYYQCAYEGYPPYIQNCQTGLYWNNAMKYCDWNCID</sequence>
<dbReference type="InterPro" id="IPR050314">
    <property type="entry name" value="Glycosyl_Hydrlase_18"/>
</dbReference>
<dbReference type="VEuPathDB" id="VectorBase:CSON015400"/>
<organism evidence="9">
    <name type="scientific">Culicoides sonorensis</name>
    <name type="common">Biting midge</name>
    <dbReference type="NCBI Taxonomy" id="179676"/>
    <lineage>
        <taxon>Eukaryota</taxon>
        <taxon>Metazoa</taxon>
        <taxon>Ecdysozoa</taxon>
        <taxon>Arthropoda</taxon>
        <taxon>Hexapoda</taxon>
        <taxon>Insecta</taxon>
        <taxon>Pterygota</taxon>
        <taxon>Neoptera</taxon>
        <taxon>Endopterygota</taxon>
        <taxon>Diptera</taxon>
        <taxon>Nematocera</taxon>
        <taxon>Chironomoidea</taxon>
        <taxon>Ceratopogonidae</taxon>
        <taxon>Ceratopogoninae</taxon>
        <taxon>Culicoides</taxon>
        <taxon>Monoculicoides</taxon>
    </lineage>
</organism>